<protein>
    <submittedName>
        <fullName evidence="1">Major capsid protein</fullName>
    </submittedName>
</protein>
<name>A0A8S5M5G8_9CAUD</name>
<evidence type="ECO:0000313" key="1">
    <source>
        <dbReference type="EMBL" id="DAD77452.1"/>
    </source>
</evidence>
<reference evidence="1" key="1">
    <citation type="journal article" date="2021" name="Proc. Natl. Acad. Sci. U.S.A.">
        <title>A Catalog of Tens of Thousands of Viruses from Human Metagenomes Reveals Hidden Associations with Chronic Diseases.</title>
        <authorList>
            <person name="Tisza M.J."/>
            <person name="Buck C.B."/>
        </authorList>
    </citation>
    <scope>NUCLEOTIDE SEQUENCE</scope>
    <source>
        <strain evidence="1">CtaNW81</strain>
    </source>
</reference>
<proteinExistence type="predicted"/>
<sequence length="409" mass="45682">MGLIINIDEAIRLRSEYNILNESLTAMLKDKQEQWEKKNPIDLLFVRGSIDTFQETYTSNIGFAHAFQETSDYAVAPIYNTEEGFAATYRTRTFQGGFKITQQVIEDKRYGKARDDASSFMKRWHGDIVEYCMTAMSAGFGKSVEWGDSNGHTSTIKLTSADTVDGTLDAAKNPLFSKAHTIVKRRGMTDEEVTEAHQSNLFYIPVDLAGDDMAKMTKLADGINQVITIMENYKDDNNKFVAMDGTFDIVTANDALLKSSLNTVLSMPMYNDFGQMLGKNPAYQRANYDYTSYLNAIPQCANGRGFFIVNKGYNAENHGLELTERVPLTMNVEITKNPYGISYDGRQRFDVNNASWRGIAYVYIGTPAGASGDWDDVNKYTKITPSATVVKEVRVVNTTTAPVNTKTVS</sequence>
<dbReference type="EMBL" id="BK014826">
    <property type="protein sequence ID" value="DAD77452.1"/>
    <property type="molecule type" value="Genomic_DNA"/>
</dbReference>
<organism evidence="1">
    <name type="scientific">Podoviridae sp. ctaNW81</name>
    <dbReference type="NCBI Taxonomy" id="2826562"/>
    <lineage>
        <taxon>Viruses</taxon>
        <taxon>Duplodnaviria</taxon>
        <taxon>Heunggongvirae</taxon>
        <taxon>Uroviricota</taxon>
        <taxon>Caudoviricetes</taxon>
    </lineage>
</organism>
<accession>A0A8S5M5G8</accession>